<dbReference type="PROSITE" id="PS50893">
    <property type="entry name" value="ABC_TRANSPORTER_2"/>
    <property type="match status" value="2"/>
</dbReference>
<dbReference type="CDD" id="cd03216">
    <property type="entry name" value="ABC_Carb_Monos_I"/>
    <property type="match status" value="1"/>
</dbReference>
<evidence type="ECO:0000313" key="6">
    <source>
        <dbReference type="Proteomes" id="UP001592528"/>
    </source>
</evidence>
<dbReference type="InterPro" id="IPR017871">
    <property type="entry name" value="ABC_transporter-like_CS"/>
</dbReference>
<comment type="caution">
    <text evidence="5">The sequence shown here is derived from an EMBL/GenBank/DDBJ whole genome shotgun (WGS) entry which is preliminary data.</text>
</comment>
<gene>
    <name evidence="5" type="ORF">ACEZDJ_23945</name>
</gene>
<dbReference type="InterPro" id="IPR003439">
    <property type="entry name" value="ABC_transporter-like_ATP-bd"/>
</dbReference>
<dbReference type="PANTHER" id="PTHR43790:SF4">
    <property type="entry name" value="GUANOSINE IMPORT ATP-BINDING PROTEIN NUPO"/>
    <property type="match status" value="1"/>
</dbReference>
<dbReference type="CDD" id="cd03215">
    <property type="entry name" value="ABC_Carb_Monos_II"/>
    <property type="match status" value="1"/>
</dbReference>
<dbReference type="RefSeq" id="WP_084715449.1">
    <property type="nucleotide sequence ID" value="NZ_JBHEZZ010000014.1"/>
</dbReference>
<dbReference type="Proteomes" id="UP001592528">
    <property type="component" value="Unassembled WGS sequence"/>
</dbReference>
<evidence type="ECO:0000313" key="5">
    <source>
        <dbReference type="EMBL" id="MFC1404351.1"/>
    </source>
</evidence>
<dbReference type="SUPFAM" id="SSF52540">
    <property type="entry name" value="P-loop containing nucleoside triphosphate hydrolases"/>
    <property type="match status" value="2"/>
</dbReference>
<accession>A0ABV6USB8</accession>
<dbReference type="PANTHER" id="PTHR43790">
    <property type="entry name" value="CARBOHYDRATE TRANSPORT ATP-BINDING PROTEIN MG119-RELATED"/>
    <property type="match status" value="1"/>
</dbReference>
<dbReference type="InterPro" id="IPR027417">
    <property type="entry name" value="P-loop_NTPase"/>
</dbReference>
<evidence type="ECO:0000256" key="3">
    <source>
        <dbReference type="SAM" id="MobiDB-lite"/>
    </source>
</evidence>
<organism evidence="5 6">
    <name type="scientific">Streptacidiphilus cavernicola</name>
    <dbReference type="NCBI Taxonomy" id="3342716"/>
    <lineage>
        <taxon>Bacteria</taxon>
        <taxon>Bacillati</taxon>
        <taxon>Actinomycetota</taxon>
        <taxon>Actinomycetes</taxon>
        <taxon>Kitasatosporales</taxon>
        <taxon>Streptomycetaceae</taxon>
        <taxon>Streptacidiphilus</taxon>
    </lineage>
</organism>
<dbReference type="SMART" id="SM00382">
    <property type="entry name" value="AAA"/>
    <property type="match status" value="2"/>
</dbReference>
<feature type="domain" description="ABC transporter" evidence="4">
    <location>
        <begin position="3"/>
        <end position="244"/>
    </location>
</feature>
<feature type="domain" description="ABC transporter" evidence="4">
    <location>
        <begin position="260"/>
        <end position="504"/>
    </location>
</feature>
<protein>
    <submittedName>
        <fullName evidence="5">ABC transporter ATP-binding protein</fullName>
    </submittedName>
</protein>
<evidence type="ECO:0000256" key="2">
    <source>
        <dbReference type="ARBA" id="ARBA00022840"/>
    </source>
</evidence>
<evidence type="ECO:0000256" key="1">
    <source>
        <dbReference type="ARBA" id="ARBA00022741"/>
    </source>
</evidence>
<dbReference type="Pfam" id="PF00005">
    <property type="entry name" value="ABC_tran"/>
    <property type="match status" value="2"/>
</dbReference>
<name>A0ABV6USB8_9ACTN</name>
<keyword evidence="2 5" id="KW-0067">ATP-binding</keyword>
<dbReference type="Gene3D" id="3.40.50.300">
    <property type="entry name" value="P-loop containing nucleotide triphosphate hydrolases"/>
    <property type="match status" value="2"/>
</dbReference>
<feature type="region of interest" description="Disordered" evidence="3">
    <location>
        <begin position="507"/>
        <end position="598"/>
    </location>
</feature>
<dbReference type="GO" id="GO:0005524">
    <property type="term" value="F:ATP binding"/>
    <property type="evidence" value="ECO:0007669"/>
    <property type="project" value="UniProtKB-KW"/>
</dbReference>
<dbReference type="PROSITE" id="PS00211">
    <property type="entry name" value="ABC_TRANSPORTER_1"/>
    <property type="match status" value="1"/>
</dbReference>
<dbReference type="EMBL" id="JBHEZZ010000014">
    <property type="protein sequence ID" value="MFC1404351.1"/>
    <property type="molecule type" value="Genomic_DNA"/>
</dbReference>
<dbReference type="InterPro" id="IPR050107">
    <property type="entry name" value="ABC_carbohydrate_import_ATPase"/>
</dbReference>
<reference evidence="5 6" key="1">
    <citation type="submission" date="2024-09" db="EMBL/GenBank/DDBJ databases">
        <authorList>
            <person name="Lee S.D."/>
        </authorList>
    </citation>
    <scope>NUCLEOTIDE SEQUENCE [LARGE SCALE GENOMIC DNA]</scope>
    <source>
        <strain evidence="5 6">N1-5</strain>
    </source>
</reference>
<sequence>MRLELRGITKRFGSLVANDHIDLTVEPGEIHCLLGENGAGKSTLMNVLYGLYQPEEGQILVDGEVKTVSSPRDAIANGIGMVHQHFMLVPVFTVAENIILGDEAELGAHPGPLGLLDRRRARKHVREVSERYGLPVDPDALVGDLPVGVQQRVEIVKALVRDAQTLILDEPTAVLTPQEIEDLFVVMNSLREAGKSIVFITHKLKEVKAIADRITVIRRGAVVGEASPSSSEQDLASMMVGRSVRLVVDKQPNTPGADSFKVEHLTIRDQHGNAAVDDVSFTVRDGEILGIAGVQGNGQSEIAEAILGLVPVESGSISLDGRELVGLSPRQALDAGIGFVPEDRGHDGVVGEFSIAENLVLDLYKSAPFGKGLSIDLAEIEKNAKNRIEEFDIRPTTPGHPAGKLSGGNQQKVVVARELSRPLRLLVASQPTRGVDVGAMEFIHKRIVAERDAGRPVVVVSTELDEVLALADQVAVMYRGKIVATVSPETTREEIGLLMAGITGDGTATAKGGRPAAAADPAEAEAPAADAAQAEATAVGAAASDAAASDAAASDAAASDAAASDAAAPETDAAAPDAAAPEAATPDATTTPTEEATS</sequence>
<feature type="compositionally biased region" description="Low complexity" evidence="3">
    <location>
        <begin position="515"/>
        <end position="598"/>
    </location>
</feature>
<dbReference type="InterPro" id="IPR003593">
    <property type="entry name" value="AAA+_ATPase"/>
</dbReference>
<keyword evidence="6" id="KW-1185">Reference proteome</keyword>
<evidence type="ECO:0000259" key="4">
    <source>
        <dbReference type="PROSITE" id="PS50893"/>
    </source>
</evidence>
<proteinExistence type="predicted"/>
<keyword evidence="1" id="KW-0547">Nucleotide-binding</keyword>